<reference evidence="1" key="2">
    <citation type="submission" date="2020-08" db="EMBL/GenBank/DDBJ databases">
        <title>Plant Genome Project.</title>
        <authorList>
            <person name="Zhang R.-G."/>
        </authorList>
    </citation>
    <scope>NUCLEOTIDE SEQUENCE</scope>
    <source>
        <strain evidence="1">Huo1</strain>
        <tissue evidence="1">Leaf</tissue>
    </source>
</reference>
<proteinExistence type="predicted"/>
<comment type="caution">
    <text evidence="1">The sequence shown here is derived from an EMBL/GenBank/DDBJ whole genome shotgun (WGS) entry which is preliminary data.</text>
</comment>
<sequence length="89" mass="10145">MDASKISFFHLLCDCCQGEIDGKKCKKLDCPLKLRCNSAQSIKTHWKKTHGVESNSDKDFCEHCGNYKHGDDPCNTHVQGRRSRRMSIS</sequence>
<dbReference type="EMBL" id="PNBA02000005">
    <property type="protein sequence ID" value="KAG6422748.1"/>
    <property type="molecule type" value="Genomic_DNA"/>
</dbReference>
<dbReference type="AlphaFoldDB" id="A0A8X8Y3G4"/>
<protein>
    <submittedName>
        <fullName evidence="1">Uncharacterized protein</fullName>
    </submittedName>
</protein>
<accession>A0A8X8Y3G4</accession>
<keyword evidence="2" id="KW-1185">Reference proteome</keyword>
<name>A0A8X8Y3G4_SALSN</name>
<evidence type="ECO:0000313" key="1">
    <source>
        <dbReference type="EMBL" id="KAG6422748.1"/>
    </source>
</evidence>
<dbReference type="Proteomes" id="UP000298416">
    <property type="component" value="Unassembled WGS sequence"/>
</dbReference>
<gene>
    <name evidence="1" type="ORF">SASPL_113128</name>
</gene>
<reference evidence="1" key="1">
    <citation type="submission" date="2018-01" db="EMBL/GenBank/DDBJ databases">
        <authorList>
            <person name="Mao J.F."/>
        </authorList>
    </citation>
    <scope>NUCLEOTIDE SEQUENCE</scope>
    <source>
        <strain evidence="1">Huo1</strain>
        <tissue evidence="1">Leaf</tissue>
    </source>
</reference>
<organism evidence="1">
    <name type="scientific">Salvia splendens</name>
    <name type="common">Scarlet sage</name>
    <dbReference type="NCBI Taxonomy" id="180675"/>
    <lineage>
        <taxon>Eukaryota</taxon>
        <taxon>Viridiplantae</taxon>
        <taxon>Streptophyta</taxon>
        <taxon>Embryophyta</taxon>
        <taxon>Tracheophyta</taxon>
        <taxon>Spermatophyta</taxon>
        <taxon>Magnoliopsida</taxon>
        <taxon>eudicotyledons</taxon>
        <taxon>Gunneridae</taxon>
        <taxon>Pentapetalae</taxon>
        <taxon>asterids</taxon>
        <taxon>lamiids</taxon>
        <taxon>Lamiales</taxon>
        <taxon>Lamiaceae</taxon>
        <taxon>Nepetoideae</taxon>
        <taxon>Mentheae</taxon>
        <taxon>Salviinae</taxon>
        <taxon>Salvia</taxon>
        <taxon>Salvia subgen. Calosphace</taxon>
        <taxon>core Calosphace</taxon>
    </lineage>
</organism>
<evidence type="ECO:0000313" key="2">
    <source>
        <dbReference type="Proteomes" id="UP000298416"/>
    </source>
</evidence>